<reference evidence="1" key="1">
    <citation type="journal article" date="2021" name="Proc. Natl. Acad. Sci. U.S.A.">
        <title>A Catalog of Tens of Thousands of Viruses from Human Metagenomes Reveals Hidden Associations with Chronic Diseases.</title>
        <authorList>
            <person name="Tisza M.J."/>
            <person name="Buck C.B."/>
        </authorList>
    </citation>
    <scope>NUCLEOTIDE SEQUENCE</scope>
    <source>
        <strain evidence="1">Ct1CM14</strain>
    </source>
</reference>
<sequence length="130" mass="15577">MAELLIEIDERYKDAHGNPRVLAVCPCCRERKWYLGNKGEILDQMRWSSVHYCDNCGTKLDWKTGRKTETQKIREQALLEFLNEYYKDSGGSRSESYIIAYRTARRLLDAWNEEEQQHINARVYEHWEEE</sequence>
<protein>
    <submittedName>
        <fullName evidence="1">RNA polymerase-like protein</fullName>
    </submittedName>
</protein>
<accession>A0A8S5NVU5</accession>
<name>A0A8S5NVU5_9CAUD</name>
<organism evidence="1">
    <name type="scientific">Myoviridae sp. ct1CM14</name>
    <dbReference type="NCBI Taxonomy" id="2825018"/>
    <lineage>
        <taxon>Viruses</taxon>
        <taxon>Duplodnaviria</taxon>
        <taxon>Heunggongvirae</taxon>
        <taxon>Uroviricota</taxon>
        <taxon>Caudoviricetes</taxon>
    </lineage>
</organism>
<dbReference type="EMBL" id="BK015253">
    <property type="protein sequence ID" value="DAD98131.1"/>
    <property type="molecule type" value="Genomic_DNA"/>
</dbReference>
<evidence type="ECO:0000313" key="1">
    <source>
        <dbReference type="EMBL" id="DAD98131.1"/>
    </source>
</evidence>
<proteinExistence type="predicted"/>